<evidence type="ECO:0000256" key="2">
    <source>
        <dbReference type="ARBA" id="ARBA00023082"/>
    </source>
</evidence>
<dbReference type="Pfam" id="PF04545">
    <property type="entry name" value="Sigma70_r4"/>
    <property type="match status" value="1"/>
</dbReference>
<dbReference type="NCBIfam" id="TIGR02937">
    <property type="entry name" value="sigma70-ECF"/>
    <property type="match status" value="1"/>
</dbReference>
<keyword evidence="1" id="KW-0805">Transcription regulation</keyword>
<dbReference type="InterPro" id="IPR014322">
    <property type="entry name" value="RNA_pol_sigma-B/F/G"/>
</dbReference>
<dbReference type="InterPro" id="IPR036388">
    <property type="entry name" value="WH-like_DNA-bd_sf"/>
</dbReference>
<dbReference type="Gene3D" id="1.20.120.1810">
    <property type="match status" value="1"/>
</dbReference>
<name>O50232_BACLI</name>
<sequence>MMMAQPSKTTKLTKTEVDTLIKKYQDSQDEDAQLTLVQTYKNLVETLAKKYSKGKSFHEDLCQVGMLGLLGAIKRYDPDVGKSFEAFAIPTIIGEIKRFLRDKTWSVHVPRRIKELGPRIKMAVDHLTNETQRSPKVDEIAEFLDVTEEEVLETMEMGKSYQALSVDHSIEADADGSTVTILDIVGSQEEGYEKVNQKLMLESVLHVLSDREKQIIELTYIQNKSQKETGDMLGISQMHVSRLQRKAVKKLREALAEDPFMELKP</sequence>
<dbReference type="Pfam" id="PF04542">
    <property type="entry name" value="Sigma70_r2"/>
    <property type="match status" value="1"/>
</dbReference>
<keyword evidence="2" id="KW-0731">Sigma factor</keyword>
<evidence type="ECO:0000256" key="1">
    <source>
        <dbReference type="ARBA" id="ARBA00023015"/>
    </source>
</evidence>
<dbReference type="NCBIfam" id="TIGR02941">
    <property type="entry name" value="Sigma_B"/>
    <property type="match status" value="1"/>
</dbReference>
<dbReference type="PRINTS" id="PR00046">
    <property type="entry name" value="SIGMA70FCT"/>
</dbReference>
<dbReference type="GO" id="GO:0003677">
    <property type="term" value="F:DNA binding"/>
    <property type="evidence" value="ECO:0007669"/>
    <property type="project" value="UniProtKB-KW"/>
</dbReference>
<evidence type="ECO:0000256" key="4">
    <source>
        <dbReference type="ARBA" id="ARBA00023163"/>
    </source>
</evidence>
<keyword evidence="3" id="KW-0238">DNA-binding</keyword>
<dbReference type="InterPro" id="IPR007627">
    <property type="entry name" value="RNA_pol_sigma70_r2"/>
</dbReference>
<proteinExistence type="predicted"/>
<accession>O50232</accession>
<dbReference type="NCBIfam" id="TIGR02980">
    <property type="entry name" value="SigBFG"/>
    <property type="match status" value="1"/>
</dbReference>
<dbReference type="GO" id="GO:0016987">
    <property type="term" value="F:sigma factor activity"/>
    <property type="evidence" value="ECO:0007669"/>
    <property type="project" value="UniProtKB-KW"/>
</dbReference>
<dbReference type="Pfam" id="PF04539">
    <property type="entry name" value="Sigma70_r3"/>
    <property type="match status" value="1"/>
</dbReference>
<reference evidence="6" key="3">
    <citation type="journal article" date="1998" name="Gene">
        <title>Bacillus licheniformis sigB operon encoding the general stress transcription factor sigmaB.</title>
        <authorList>
            <person name="Brody M.S."/>
            <person name="Price C.W."/>
        </authorList>
    </citation>
    <scope>NUCLEOTIDE SEQUENCE</scope>
    <source>
        <strain evidence="6">FD50</strain>
    </source>
</reference>
<dbReference type="SUPFAM" id="SSF88659">
    <property type="entry name" value="Sigma3 and sigma4 domains of RNA polymerase sigma factors"/>
    <property type="match status" value="2"/>
</dbReference>
<dbReference type="InterPro" id="IPR013325">
    <property type="entry name" value="RNA_pol_sigma_r2"/>
</dbReference>
<protein>
    <submittedName>
        <fullName evidence="6">Sigma-B general stress transcription factor</fullName>
    </submittedName>
</protein>
<dbReference type="InterPro" id="IPR007624">
    <property type="entry name" value="RNA_pol_sigma70_r3"/>
</dbReference>
<dbReference type="PANTHER" id="PTHR30385">
    <property type="entry name" value="SIGMA FACTOR F FLAGELLAR"/>
    <property type="match status" value="1"/>
</dbReference>
<dbReference type="InterPro" id="IPR014284">
    <property type="entry name" value="RNA_pol_sigma-70_dom"/>
</dbReference>
<dbReference type="Gene3D" id="1.10.10.10">
    <property type="entry name" value="Winged helix-like DNA-binding domain superfamily/Winged helix DNA-binding domain"/>
    <property type="match status" value="2"/>
</dbReference>
<reference evidence="6" key="2">
    <citation type="journal article" date="1997" name="Mol. Microbiol.">
        <title>Modulator protein RsbR regulates environmental signalling in the general stress pathway of Bacillus subtilis.</title>
        <authorList>
            <person name="Akbar S."/>
            <person name="Kang C.M."/>
            <person name="Gaidenko T.A."/>
            <person name="Price C.W."/>
        </authorList>
    </citation>
    <scope>NUCLEOTIDE SEQUENCE</scope>
    <source>
        <strain evidence="6">FD50</strain>
    </source>
</reference>
<feature type="domain" description="RNA polymerase sigma-70" evidence="5">
    <location>
        <begin position="225"/>
        <end position="251"/>
    </location>
</feature>
<evidence type="ECO:0000259" key="5">
    <source>
        <dbReference type="PROSITE" id="PS00716"/>
    </source>
</evidence>
<dbReference type="SUPFAM" id="SSF88946">
    <property type="entry name" value="Sigma2 domain of RNA polymerase sigma factors"/>
    <property type="match status" value="1"/>
</dbReference>
<dbReference type="InterPro" id="IPR000943">
    <property type="entry name" value="RNA_pol_sigma70"/>
</dbReference>
<evidence type="ECO:0000256" key="3">
    <source>
        <dbReference type="ARBA" id="ARBA00023125"/>
    </source>
</evidence>
<dbReference type="GO" id="GO:0006352">
    <property type="term" value="P:DNA-templated transcription initiation"/>
    <property type="evidence" value="ECO:0007669"/>
    <property type="project" value="InterPro"/>
</dbReference>
<dbReference type="InterPro" id="IPR014288">
    <property type="entry name" value="RNA_pol_sigma-B"/>
</dbReference>
<dbReference type="InterPro" id="IPR013324">
    <property type="entry name" value="RNA_pol_sigma_r3/r4-like"/>
</dbReference>
<dbReference type="EMBL" id="AF034567">
    <property type="protein sequence ID" value="AAC29510.1"/>
    <property type="molecule type" value="Genomic_DNA"/>
</dbReference>
<dbReference type="InterPro" id="IPR007630">
    <property type="entry name" value="RNA_pol_sigma70_r4"/>
</dbReference>
<organism evidence="6">
    <name type="scientific">Bacillus licheniformis</name>
    <dbReference type="NCBI Taxonomy" id="1402"/>
    <lineage>
        <taxon>Bacteria</taxon>
        <taxon>Bacillati</taxon>
        <taxon>Bacillota</taxon>
        <taxon>Bacilli</taxon>
        <taxon>Bacillales</taxon>
        <taxon>Bacillaceae</taxon>
        <taxon>Bacillus</taxon>
    </lineage>
</organism>
<dbReference type="CDD" id="cd06171">
    <property type="entry name" value="Sigma70_r4"/>
    <property type="match status" value="1"/>
</dbReference>
<reference evidence="6" key="1">
    <citation type="journal article" date="1996" name="Genes Dev.">
        <title>Opposing pairs of serine protein kinases and phosphatases transmit signals of environmental stress to activate a bacterial transcription factor.</title>
        <authorList>
            <person name="Yang X."/>
            <person name="Kang C.M."/>
            <person name="Brody M.S."/>
            <person name="Price C.W."/>
        </authorList>
    </citation>
    <scope>NUCLEOTIDE SEQUENCE</scope>
    <source>
        <strain evidence="6">FD50</strain>
    </source>
</reference>
<dbReference type="PANTHER" id="PTHR30385:SF4">
    <property type="entry name" value="RNA POLYMERASE SIGMA-E FACTOR"/>
    <property type="match status" value="1"/>
</dbReference>
<keyword evidence="4" id="KW-0804">Transcription</keyword>
<evidence type="ECO:0000313" key="6">
    <source>
        <dbReference type="EMBL" id="AAC29510.1"/>
    </source>
</evidence>
<dbReference type="AlphaFoldDB" id="O50232"/>
<dbReference type="PROSITE" id="PS00716">
    <property type="entry name" value="SIGMA70_2"/>
    <property type="match status" value="1"/>
</dbReference>